<sequence>MNQLSISKTEKPTPSSFLHKASVHIQDPVKPVDRFPFLFPKEIASQEPEKVETSSEHIFIASLFK</sequence>
<gene>
    <name evidence="1" type="ORF">OYG11_12315</name>
</gene>
<dbReference type="Proteomes" id="UP001077788">
    <property type="component" value="Unassembled WGS sequence"/>
</dbReference>
<reference evidence="1" key="1">
    <citation type="journal article" date="2021" name="Vet Sci">
        <title>O-Serogroups and Pathovirotypes of Escherichia coli Isolated from Post-Weaning Piglets Showing Diarrhoea and/or Oedema in South Korea.</title>
        <authorList>
            <person name="Byun J.W."/>
            <person name="Moon B.Y."/>
            <person name="Do K.H."/>
            <person name="Lee K."/>
            <person name="Lee H.Y."/>
            <person name="Kim W.I."/>
            <person name="So B."/>
            <person name="Lee W.K."/>
        </authorList>
    </citation>
    <scope>NUCLEOTIDE SEQUENCE</scope>
    <source>
        <strain evidence="1">84/14</strain>
    </source>
</reference>
<feature type="non-terminal residue" evidence="1">
    <location>
        <position position="65"/>
    </location>
</feature>
<proteinExistence type="predicted"/>
<dbReference type="RefSeq" id="WP_267992259.1">
    <property type="nucleotide sequence ID" value="NZ_JAPQFC010001016.1"/>
</dbReference>
<dbReference type="AlphaFoldDB" id="A0A9Q4DK09"/>
<accession>A0A9Q4DK09</accession>
<name>A0A9Q4DK09_ACTPL</name>
<comment type="caution">
    <text evidence="1">The sequence shown here is derived from an EMBL/GenBank/DDBJ whole genome shotgun (WGS) entry which is preliminary data.</text>
</comment>
<organism evidence="1 2">
    <name type="scientific">Actinobacillus pleuropneumoniae</name>
    <name type="common">Haemophilus pleuropneumoniae</name>
    <dbReference type="NCBI Taxonomy" id="715"/>
    <lineage>
        <taxon>Bacteria</taxon>
        <taxon>Pseudomonadati</taxon>
        <taxon>Pseudomonadota</taxon>
        <taxon>Gammaproteobacteria</taxon>
        <taxon>Pasteurellales</taxon>
        <taxon>Pasteurellaceae</taxon>
        <taxon>Actinobacillus</taxon>
    </lineage>
</organism>
<dbReference type="EMBL" id="JAPQFC010001016">
    <property type="protein sequence ID" value="MCY6524983.1"/>
    <property type="molecule type" value="Genomic_DNA"/>
</dbReference>
<protein>
    <submittedName>
        <fullName evidence="1">Uncharacterized protein</fullName>
    </submittedName>
</protein>
<evidence type="ECO:0000313" key="2">
    <source>
        <dbReference type="Proteomes" id="UP001077788"/>
    </source>
</evidence>
<evidence type="ECO:0000313" key="1">
    <source>
        <dbReference type="EMBL" id="MCY6524983.1"/>
    </source>
</evidence>
<reference evidence="1" key="2">
    <citation type="submission" date="2022-12" db="EMBL/GenBank/DDBJ databases">
        <authorList>
            <person name="Kardos G."/>
            <person name="Sarkozi R."/>
            <person name="Laczko L."/>
            <person name="Marton S."/>
            <person name="Makrai L."/>
            <person name="Banyai K."/>
            <person name="Fodor L."/>
        </authorList>
    </citation>
    <scope>NUCLEOTIDE SEQUENCE</scope>
    <source>
        <strain evidence="1">84/14</strain>
    </source>
</reference>